<comment type="function">
    <text evidence="6">Gustatory receptor which mediates acceptance or avoidance behavior, depending on its substrates.</text>
</comment>
<accession>A0ABN7BFB1</accession>
<dbReference type="Pfam" id="PF08395">
    <property type="entry name" value="7tm_7"/>
    <property type="match status" value="1"/>
</dbReference>
<dbReference type="EMBL" id="AP028923">
    <property type="protein sequence ID" value="BET03064.1"/>
    <property type="molecule type" value="Genomic_DNA"/>
</dbReference>
<evidence type="ECO:0000256" key="2">
    <source>
        <dbReference type="ARBA" id="ARBA00022475"/>
    </source>
</evidence>
<keyword evidence="2 6" id="KW-1003">Cell membrane</keyword>
<evidence type="ECO:0000256" key="6">
    <source>
        <dbReference type="RuleBase" id="RU363108"/>
    </source>
</evidence>
<feature type="transmembrane region" description="Helical" evidence="6">
    <location>
        <begin position="88"/>
        <end position="105"/>
    </location>
</feature>
<gene>
    <name evidence="7" type="ORF">NTJ_15882</name>
</gene>
<evidence type="ECO:0000256" key="1">
    <source>
        <dbReference type="ARBA" id="ARBA00004651"/>
    </source>
</evidence>
<keyword evidence="8" id="KW-1185">Reference proteome</keyword>
<evidence type="ECO:0000313" key="8">
    <source>
        <dbReference type="Proteomes" id="UP001307889"/>
    </source>
</evidence>
<feature type="transmembrane region" description="Helical" evidence="6">
    <location>
        <begin position="182"/>
        <end position="202"/>
    </location>
</feature>
<keyword evidence="5 6" id="KW-0472">Membrane</keyword>
<dbReference type="InterPro" id="IPR013604">
    <property type="entry name" value="7TM_chemorcpt"/>
</dbReference>
<comment type="subcellular location">
    <subcellularLocation>
        <location evidence="1 6">Cell membrane</location>
        <topology evidence="1 6">Multi-pass membrane protein</topology>
    </subcellularLocation>
</comment>
<protein>
    <recommendedName>
        <fullName evidence="6">Gustatory receptor</fullName>
    </recommendedName>
</protein>
<keyword evidence="6" id="KW-0807">Transducer</keyword>
<evidence type="ECO:0000313" key="7">
    <source>
        <dbReference type="EMBL" id="BET03064.1"/>
    </source>
</evidence>
<proteinExistence type="inferred from homology"/>
<comment type="similarity">
    <text evidence="6">Belongs to the insect chemoreceptor superfamily. Gustatory receptor (GR) family.</text>
</comment>
<reference evidence="7 8" key="1">
    <citation type="submission" date="2023-09" db="EMBL/GenBank/DDBJ databases">
        <title>Nesidiocoris tenuis whole genome shotgun sequence.</title>
        <authorList>
            <person name="Shibata T."/>
            <person name="Shimoda M."/>
            <person name="Kobayashi T."/>
            <person name="Uehara T."/>
        </authorList>
    </citation>
    <scope>NUCLEOTIDE SEQUENCE [LARGE SCALE GENOMIC DNA]</scope>
    <source>
        <strain evidence="7 8">Japan</strain>
    </source>
</reference>
<comment type="caution">
    <text evidence="6">Lacks conserved residue(s) required for the propagation of feature annotation.</text>
</comment>
<keyword evidence="3 6" id="KW-0812">Transmembrane</keyword>
<evidence type="ECO:0000256" key="3">
    <source>
        <dbReference type="ARBA" id="ARBA00022692"/>
    </source>
</evidence>
<evidence type="ECO:0000256" key="5">
    <source>
        <dbReference type="ARBA" id="ARBA00023136"/>
    </source>
</evidence>
<feature type="transmembrane region" description="Helical" evidence="6">
    <location>
        <begin position="143"/>
        <end position="162"/>
    </location>
</feature>
<organism evidence="7 8">
    <name type="scientific">Nesidiocoris tenuis</name>
    <dbReference type="NCBI Taxonomy" id="355587"/>
    <lineage>
        <taxon>Eukaryota</taxon>
        <taxon>Metazoa</taxon>
        <taxon>Ecdysozoa</taxon>
        <taxon>Arthropoda</taxon>
        <taxon>Hexapoda</taxon>
        <taxon>Insecta</taxon>
        <taxon>Pterygota</taxon>
        <taxon>Neoptera</taxon>
        <taxon>Paraneoptera</taxon>
        <taxon>Hemiptera</taxon>
        <taxon>Heteroptera</taxon>
        <taxon>Panheteroptera</taxon>
        <taxon>Cimicomorpha</taxon>
        <taxon>Miridae</taxon>
        <taxon>Dicyphina</taxon>
        <taxon>Nesidiocoris</taxon>
    </lineage>
</organism>
<name>A0ABN7BFB1_9HEMI</name>
<keyword evidence="6" id="KW-0675">Receptor</keyword>
<feature type="transmembrane region" description="Helical" evidence="6">
    <location>
        <begin position="48"/>
        <end position="68"/>
    </location>
</feature>
<keyword evidence="4 6" id="KW-1133">Transmembrane helix</keyword>
<evidence type="ECO:0000256" key="4">
    <source>
        <dbReference type="ARBA" id="ARBA00022989"/>
    </source>
</evidence>
<feature type="transmembrane region" description="Helical" evidence="6">
    <location>
        <begin position="253"/>
        <end position="276"/>
    </location>
</feature>
<sequence>MTSVYLTFFTSYTTYLFRHKYLILYLKNLSCFDAGTAANYEYRATKTYFIISAASFISFFLDVTSFIVDDLFDALIAIERIQYNFTIHGVYVISLEFIICAEMITKRFQYLQERKLSPLSRIKKNVHLLEAVRSLNRYHDVPLLAMSGLTFFFSISQLNLIVTACILDIDDFSFDLFVITDIMRLVPCWIVFGVTALEARLLSTEAERFQQSLYDTVLNDSTNYYIDHPLVRIHMVFWEPVKINAANFFNVDLTLLCTMLGGACSYFIILVQYLIIKTPEIISFYHGNELTMDGELMDD</sequence>
<dbReference type="Proteomes" id="UP001307889">
    <property type="component" value="Chromosome 15"/>
</dbReference>